<proteinExistence type="predicted"/>
<dbReference type="EMBL" id="GBXM01044781">
    <property type="protein sequence ID" value="JAH63796.1"/>
    <property type="molecule type" value="Transcribed_RNA"/>
</dbReference>
<dbReference type="AlphaFoldDB" id="A0A0E9UDE1"/>
<feature type="compositionally biased region" description="Polar residues" evidence="1">
    <location>
        <begin position="16"/>
        <end position="28"/>
    </location>
</feature>
<organism evidence="2">
    <name type="scientific">Anguilla anguilla</name>
    <name type="common">European freshwater eel</name>
    <name type="synonym">Muraena anguilla</name>
    <dbReference type="NCBI Taxonomy" id="7936"/>
    <lineage>
        <taxon>Eukaryota</taxon>
        <taxon>Metazoa</taxon>
        <taxon>Chordata</taxon>
        <taxon>Craniata</taxon>
        <taxon>Vertebrata</taxon>
        <taxon>Euteleostomi</taxon>
        <taxon>Actinopterygii</taxon>
        <taxon>Neopterygii</taxon>
        <taxon>Teleostei</taxon>
        <taxon>Anguilliformes</taxon>
        <taxon>Anguillidae</taxon>
        <taxon>Anguilla</taxon>
    </lineage>
</organism>
<evidence type="ECO:0000256" key="1">
    <source>
        <dbReference type="SAM" id="MobiDB-lite"/>
    </source>
</evidence>
<sequence>MHTPPQPEHPTRTLHHNLNTQHCNTATV</sequence>
<protein>
    <submittedName>
        <fullName evidence="2">Uncharacterized protein</fullName>
    </submittedName>
</protein>
<reference evidence="2" key="2">
    <citation type="journal article" date="2015" name="Fish Shellfish Immunol.">
        <title>Early steps in the European eel (Anguilla anguilla)-Vibrio vulnificus interaction in the gills: Role of the RtxA13 toxin.</title>
        <authorList>
            <person name="Callol A."/>
            <person name="Pajuelo D."/>
            <person name="Ebbesson L."/>
            <person name="Teles M."/>
            <person name="MacKenzie S."/>
            <person name="Amaro C."/>
        </authorList>
    </citation>
    <scope>NUCLEOTIDE SEQUENCE</scope>
</reference>
<name>A0A0E9UDE1_ANGAN</name>
<accession>A0A0E9UDE1</accession>
<evidence type="ECO:0000313" key="2">
    <source>
        <dbReference type="EMBL" id="JAH63796.1"/>
    </source>
</evidence>
<feature type="region of interest" description="Disordered" evidence="1">
    <location>
        <begin position="1"/>
        <end position="28"/>
    </location>
</feature>
<reference evidence="2" key="1">
    <citation type="submission" date="2014-11" db="EMBL/GenBank/DDBJ databases">
        <authorList>
            <person name="Amaro Gonzalez C."/>
        </authorList>
    </citation>
    <scope>NUCLEOTIDE SEQUENCE</scope>
</reference>